<evidence type="ECO:0000313" key="8">
    <source>
        <dbReference type="EMBL" id="KGE12474.1"/>
    </source>
</evidence>
<comment type="similarity">
    <text evidence="1 6">Belongs to the transferase hexapeptide repeat family.</text>
</comment>
<dbReference type="Pfam" id="PF14602">
    <property type="entry name" value="Hexapep_2"/>
    <property type="match status" value="1"/>
</dbReference>
<dbReference type="Pfam" id="PF12464">
    <property type="entry name" value="Mac"/>
    <property type="match status" value="1"/>
</dbReference>
<dbReference type="SUPFAM" id="SSF51161">
    <property type="entry name" value="Trimeric LpxA-like enzymes"/>
    <property type="match status" value="1"/>
</dbReference>
<dbReference type="GO" id="GO:0008870">
    <property type="term" value="F:galactoside O-acetyltransferase activity"/>
    <property type="evidence" value="ECO:0007669"/>
    <property type="project" value="TreeGrafter"/>
</dbReference>
<evidence type="ECO:0000256" key="6">
    <source>
        <dbReference type="RuleBase" id="RU367021"/>
    </source>
</evidence>
<dbReference type="STRING" id="1229276.DI53_3739"/>
<dbReference type="InterPro" id="IPR011004">
    <property type="entry name" value="Trimer_LpxA-like_sf"/>
</dbReference>
<dbReference type="Pfam" id="PF00132">
    <property type="entry name" value="Hexapep"/>
    <property type="match status" value="1"/>
</dbReference>
<dbReference type="PANTHER" id="PTHR43017:SF1">
    <property type="entry name" value="ACETYLTRANSFERASE YJL218W-RELATED"/>
    <property type="match status" value="1"/>
</dbReference>
<evidence type="ECO:0000313" key="9">
    <source>
        <dbReference type="Proteomes" id="UP000031802"/>
    </source>
</evidence>
<evidence type="ECO:0000256" key="3">
    <source>
        <dbReference type="ARBA" id="ARBA00022737"/>
    </source>
</evidence>
<accession>A0A0B8T515</accession>
<dbReference type="InterPro" id="IPR018357">
    <property type="entry name" value="Hexapep_transf_CS"/>
</dbReference>
<evidence type="ECO:0000256" key="1">
    <source>
        <dbReference type="ARBA" id="ARBA00007274"/>
    </source>
</evidence>
<dbReference type="OrthoDB" id="9801697at2"/>
<organism evidence="8 9">
    <name type="scientific">Sphingobacterium deserti</name>
    <dbReference type="NCBI Taxonomy" id="1229276"/>
    <lineage>
        <taxon>Bacteria</taxon>
        <taxon>Pseudomonadati</taxon>
        <taxon>Bacteroidota</taxon>
        <taxon>Sphingobacteriia</taxon>
        <taxon>Sphingobacteriales</taxon>
        <taxon>Sphingobacteriaceae</taxon>
        <taxon>Sphingobacterium</taxon>
    </lineage>
</organism>
<comment type="function">
    <text evidence="5">Acetyltransferase implicated in the O-acetylation of Nod factors.</text>
</comment>
<dbReference type="Proteomes" id="UP000031802">
    <property type="component" value="Unassembled WGS sequence"/>
</dbReference>
<gene>
    <name evidence="8" type="ORF">DI53_3739</name>
</gene>
<reference evidence="9" key="1">
    <citation type="submission" date="2014-04" db="EMBL/GenBank/DDBJ databases">
        <title>Whole-Genome optical mapping and complete genome sequence of Sphingobacterium deserti sp. nov., a new spaces isolated from desert in the west of China.</title>
        <authorList>
            <person name="Teng C."/>
            <person name="Zhou Z."/>
            <person name="Li X."/>
            <person name="Chen M."/>
            <person name="Lin M."/>
            <person name="Wang L."/>
            <person name="Su S."/>
            <person name="Zhang C."/>
            <person name="Zhang W."/>
        </authorList>
    </citation>
    <scope>NUCLEOTIDE SEQUENCE [LARGE SCALE GENOMIC DNA]</scope>
    <source>
        <strain evidence="9">ACCC05744</strain>
    </source>
</reference>
<evidence type="ECO:0000256" key="4">
    <source>
        <dbReference type="ARBA" id="ARBA00023315"/>
    </source>
</evidence>
<comment type="caution">
    <text evidence="8">The sequence shown here is derived from an EMBL/GenBank/DDBJ whole genome shotgun (WGS) entry which is preliminary data.</text>
</comment>
<dbReference type="PANTHER" id="PTHR43017">
    <property type="entry name" value="GALACTOSIDE O-ACETYLTRANSFERASE"/>
    <property type="match status" value="1"/>
</dbReference>
<dbReference type="InterPro" id="IPR039369">
    <property type="entry name" value="LacA-like"/>
</dbReference>
<evidence type="ECO:0000259" key="7">
    <source>
        <dbReference type="Pfam" id="PF12464"/>
    </source>
</evidence>
<dbReference type="EC" id="2.3.1.-" evidence="6"/>
<feature type="domain" description="Maltose/galactoside acetyltransferase" evidence="7">
    <location>
        <begin position="13"/>
        <end position="54"/>
    </location>
</feature>
<dbReference type="eggNOG" id="COG0110">
    <property type="taxonomic scope" value="Bacteria"/>
</dbReference>
<name>A0A0B8T515_9SPHI</name>
<dbReference type="PATRIC" id="fig|1229276.3.peg.3868"/>
<dbReference type="Gene3D" id="2.160.10.10">
    <property type="entry name" value="Hexapeptide repeat proteins"/>
    <property type="match status" value="1"/>
</dbReference>
<dbReference type="PROSITE" id="PS00101">
    <property type="entry name" value="HEXAPEP_TRANSFERASES"/>
    <property type="match status" value="1"/>
</dbReference>
<proteinExistence type="inferred from homology"/>
<evidence type="ECO:0000256" key="2">
    <source>
        <dbReference type="ARBA" id="ARBA00022679"/>
    </source>
</evidence>
<keyword evidence="4 6" id="KW-0012">Acyltransferase</keyword>
<dbReference type="FunFam" id="2.160.10.10:FF:000025">
    <property type="entry name" value="Hexapeptide-repeat containing-acetyltransferase"/>
    <property type="match status" value="1"/>
</dbReference>
<sequence>MIKEVITVEYVRGDAKLSDAFARAGEILHQFNSAKYRDEDKKKLLLTELLGTVGENAHVEHNFHCDLGKNIHLGSNFYAGFNCTILDIAPVHIGDNCLIGPDVGIYTAGHNINPFDRHKTGHAKSICIGNNVWIGGHSTILAGITIGDGSIIAAGSVVTKDVPSNVVFAGNPAKEIKKI</sequence>
<dbReference type="CDD" id="cd03357">
    <property type="entry name" value="LbH_MAT_GAT"/>
    <property type="match status" value="1"/>
</dbReference>
<dbReference type="RefSeq" id="WP_052072567.1">
    <property type="nucleotide sequence ID" value="NZ_JJMU01000067.1"/>
</dbReference>
<dbReference type="InterPro" id="IPR001451">
    <property type="entry name" value="Hexapep"/>
</dbReference>
<dbReference type="EMBL" id="JJMU01000067">
    <property type="protein sequence ID" value="KGE12474.1"/>
    <property type="molecule type" value="Genomic_DNA"/>
</dbReference>
<evidence type="ECO:0000256" key="5">
    <source>
        <dbReference type="ARBA" id="ARBA00055587"/>
    </source>
</evidence>
<keyword evidence="3" id="KW-0677">Repeat</keyword>
<keyword evidence="2 6" id="KW-0808">Transferase</keyword>
<reference evidence="8 9" key="2">
    <citation type="journal article" date="2015" name="PLoS ONE">
        <title>Whole-Genome Optical Mapping and Finished Genome Sequence of Sphingobacterium deserti sp. nov., a New Species Isolated from the Western Desert of China.</title>
        <authorList>
            <person name="Teng C."/>
            <person name="Zhou Z."/>
            <person name="Molnar I."/>
            <person name="Li X."/>
            <person name="Tang R."/>
            <person name="Chen M."/>
            <person name="Wang L."/>
            <person name="Su S."/>
            <person name="Zhang W."/>
            <person name="Lin M."/>
        </authorList>
    </citation>
    <scope>NUCLEOTIDE SEQUENCE [LARGE SCALE GENOMIC DNA]</scope>
    <source>
        <strain evidence="9">ACCC05744</strain>
    </source>
</reference>
<keyword evidence="9" id="KW-1185">Reference proteome</keyword>
<dbReference type="AlphaFoldDB" id="A0A0B8T515"/>
<protein>
    <recommendedName>
        <fullName evidence="6">Acetyltransferase</fullName>
        <ecNumber evidence="6">2.3.1.-</ecNumber>
    </recommendedName>
</protein>
<dbReference type="InterPro" id="IPR024688">
    <property type="entry name" value="Mac_dom"/>
</dbReference>